<dbReference type="InterPro" id="IPR010290">
    <property type="entry name" value="TM_effector"/>
</dbReference>
<sequence>MTSSVAAGSAARPEPGAEPPLRRNRDFLLLWAGAGFAVLGARITAIAYPLLILWHTGSITGAGLVSTAALLPMLLVQLPAGLLVDRWDRRRLMIVADAGCVLVTATVAVAVWAGAVWVWHLVAVAFVQSSLAIVHQLAERSAVRHLVTPGQLPTALSQNEARQRGAMLLGRPAGGALFELVRWAPFLATTLAHLVSLVSLLLIRRPFQSTAPAGVPGAARTLRADLVEGIGWVWRRRFLRTVMIFIAISNIPFEGLALAVMYVVKQDGGSSTVVGLLAGVSGVGGLLGALGGTWWLRRLDLRAVVVGGLAGWALVMPAMAFTRDVWALGVLFAAMSYIGGVFNVAGGIYLVRITPDALMGRVGAVATLLGSGTNFLGPLLAGYLLAALPVATAVLALSGVMVVLVAVALVSPAVRSVVDTPEGRRLS</sequence>
<keyword evidence="10" id="KW-1185">Reference proteome</keyword>
<evidence type="ECO:0000256" key="7">
    <source>
        <dbReference type="SAM" id="Phobius"/>
    </source>
</evidence>
<dbReference type="CDD" id="cd06173">
    <property type="entry name" value="MFS_MefA_like"/>
    <property type="match status" value="1"/>
</dbReference>
<dbReference type="Proteomes" id="UP001332243">
    <property type="component" value="Unassembled WGS sequence"/>
</dbReference>
<dbReference type="InterPro" id="IPR036259">
    <property type="entry name" value="MFS_trans_sf"/>
</dbReference>
<feature type="transmembrane region" description="Helical" evidence="7">
    <location>
        <begin position="28"/>
        <end position="53"/>
    </location>
</feature>
<keyword evidence="5 7" id="KW-1133">Transmembrane helix</keyword>
<evidence type="ECO:0000313" key="9">
    <source>
        <dbReference type="EMBL" id="MEE6259638.1"/>
    </source>
</evidence>
<feature type="transmembrane region" description="Helical" evidence="7">
    <location>
        <begin position="303"/>
        <end position="320"/>
    </location>
</feature>
<evidence type="ECO:0000256" key="3">
    <source>
        <dbReference type="ARBA" id="ARBA00022475"/>
    </source>
</evidence>
<evidence type="ECO:0000313" key="10">
    <source>
        <dbReference type="Proteomes" id="UP001332243"/>
    </source>
</evidence>
<evidence type="ECO:0000256" key="6">
    <source>
        <dbReference type="ARBA" id="ARBA00023136"/>
    </source>
</evidence>
<feature type="transmembrane region" description="Helical" evidence="7">
    <location>
        <begin position="276"/>
        <end position="296"/>
    </location>
</feature>
<gene>
    <name evidence="9" type="ORF">V1633_14215</name>
</gene>
<feature type="transmembrane region" description="Helical" evidence="7">
    <location>
        <begin position="183"/>
        <end position="203"/>
    </location>
</feature>
<organism evidence="9 10">
    <name type="scientific">Plantactinospora sonchi</name>
    <dbReference type="NCBI Taxonomy" id="1544735"/>
    <lineage>
        <taxon>Bacteria</taxon>
        <taxon>Bacillati</taxon>
        <taxon>Actinomycetota</taxon>
        <taxon>Actinomycetes</taxon>
        <taxon>Micromonosporales</taxon>
        <taxon>Micromonosporaceae</taxon>
        <taxon>Plantactinospora</taxon>
    </lineage>
</organism>
<keyword evidence="4 7" id="KW-0812">Transmembrane</keyword>
<protein>
    <submittedName>
        <fullName evidence="9">MFS transporter</fullName>
    </submittedName>
</protein>
<dbReference type="EMBL" id="JAZGQK010000012">
    <property type="protein sequence ID" value="MEE6259638.1"/>
    <property type="molecule type" value="Genomic_DNA"/>
</dbReference>
<feature type="transmembrane region" description="Helical" evidence="7">
    <location>
        <begin position="383"/>
        <end position="410"/>
    </location>
</feature>
<proteinExistence type="predicted"/>
<feature type="transmembrane region" description="Helical" evidence="7">
    <location>
        <begin position="242"/>
        <end position="264"/>
    </location>
</feature>
<dbReference type="InterPro" id="IPR020846">
    <property type="entry name" value="MFS_dom"/>
</dbReference>
<reference evidence="9 10" key="1">
    <citation type="submission" date="2024-01" db="EMBL/GenBank/DDBJ databases">
        <title>Genome insights into Plantactinospora sonchi sp. nov.</title>
        <authorList>
            <person name="Wang L."/>
        </authorList>
    </citation>
    <scope>NUCLEOTIDE SEQUENCE [LARGE SCALE GENOMIC DNA]</scope>
    <source>
        <strain evidence="9 10">NEAU-QY2</strain>
    </source>
</reference>
<keyword evidence="6 7" id="KW-0472">Membrane</keyword>
<evidence type="ECO:0000259" key="8">
    <source>
        <dbReference type="PROSITE" id="PS50850"/>
    </source>
</evidence>
<feature type="transmembrane region" description="Helical" evidence="7">
    <location>
        <begin position="358"/>
        <end position="377"/>
    </location>
</feature>
<dbReference type="PROSITE" id="PS50850">
    <property type="entry name" value="MFS"/>
    <property type="match status" value="1"/>
</dbReference>
<dbReference type="Gene3D" id="1.20.1250.20">
    <property type="entry name" value="MFS general substrate transporter like domains"/>
    <property type="match status" value="1"/>
</dbReference>
<feature type="domain" description="Major facilitator superfamily (MFS) profile" evidence="8">
    <location>
        <begin position="26"/>
        <end position="415"/>
    </location>
</feature>
<accession>A0ABU7RT03</accession>
<feature type="transmembrane region" description="Helical" evidence="7">
    <location>
        <begin position="94"/>
        <end position="119"/>
    </location>
</feature>
<dbReference type="PANTHER" id="PTHR23513:SF9">
    <property type="entry name" value="ENTEROBACTIN EXPORTER ENTS"/>
    <property type="match status" value="1"/>
</dbReference>
<dbReference type="SUPFAM" id="SSF103473">
    <property type="entry name" value="MFS general substrate transporter"/>
    <property type="match status" value="1"/>
</dbReference>
<evidence type="ECO:0000256" key="2">
    <source>
        <dbReference type="ARBA" id="ARBA00022448"/>
    </source>
</evidence>
<keyword evidence="3" id="KW-1003">Cell membrane</keyword>
<comment type="subcellular location">
    <subcellularLocation>
        <location evidence="1">Cell inner membrane</location>
        <topology evidence="1">Multi-pass membrane protein</topology>
    </subcellularLocation>
</comment>
<feature type="transmembrane region" description="Helical" evidence="7">
    <location>
        <begin position="59"/>
        <end position="82"/>
    </location>
</feature>
<keyword evidence="2" id="KW-0813">Transport</keyword>
<dbReference type="Pfam" id="PF05977">
    <property type="entry name" value="MFS_3"/>
    <property type="match status" value="1"/>
</dbReference>
<dbReference type="RefSeq" id="WP_331214765.1">
    <property type="nucleotide sequence ID" value="NZ_JAZGQK010000012.1"/>
</dbReference>
<evidence type="ECO:0000256" key="5">
    <source>
        <dbReference type="ARBA" id="ARBA00022989"/>
    </source>
</evidence>
<name>A0ABU7RT03_9ACTN</name>
<evidence type="ECO:0000256" key="1">
    <source>
        <dbReference type="ARBA" id="ARBA00004429"/>
    </source>
</evidence>
<comment type="caution">
    <text evidence="9">The sequence shown here is derived from an EMBL/GenBank/DDBJ whole genome shotgun (WGS) entry which is preliminary data.</text>
</comment>
<feature type="transmembrane region" description="Helical" evidence="7">
    <location>
        <begin position="326"/>
        <end position="351"/>
    </location>
</feature>
<dbReference type="PANTHER" id="PTHR23513">
    <property type="entry name" value="INTEGRAL MEMBRANE EFFLUX PROTEIN-RELATED"/>
    <property type="match status" value="1"/>
</dbReference>
<evidence type="ECO:0000256" key="4">
    <source>
        <dbReference type="ARBA" id="ARBA00022692"/>
    </source>
</evidence>